<feature type="transmembrane region" description="Helical" evidence="1">
    <location>
        <begin position="48"/>
        <end position="70"/>
    </location>
</feature>
<proteinExistence type="predicted"/>
<evidence type="ECO:0000313" key="3">
    <source>
        <dbReference type="Proteomes" id="UP000824164"/>
    </source>
</evidence>
<accession>A0A9D1HJY6</accession>
<evidence type="ECO:0000313" key="2">
    <source>
        <dbReference type="EMBL" id="HIU03567.1"/>
    </source>
</evidence>
<organism evidence="2 3">
    <name type="scientific">Candidatus Onthocola gallistercoris</name>
    <dbReference type="NCBI Taxonomy" id="2840876"/>
    <lineage>
        <taxon>Bacteria</taxon>
        <taxon>Bacillati</taxon>
        <taxon>Bacillota</taxon>
        <taxon>Bacilli</taxon>
        <taxon>Candidatus Onthocola</taxon>
    </lineage>
</organism>
<keyword evidence="1" id="KW-0472">Membrane</keyword>
<reference evidence="2" key="2">
    <citation type="journal article" date="2021" name="PeerJ">
        <title>Extensive microbial diversity within the chicken gut microbiome revealed by metagenomics and culture.</title>
        <authorList>
            <person name="Gilroy R."/>
            <person name="Ravi A."/>
            <person name="Getino M."/>
            <person name="Pursley I."/>
            <person name="Horton D.L."/>
            <person name="Alikhan N.F."/>
            <person name="Baker D."/>
            <person name="Gharbi K."/>
            <person name="Hall N."/>
            <person name="Watson M."/>
            <person name="Adriaenssens E.M."/>
            <person name="Foster-Nyarko E."/>
            <person name="Jarju S."/>
            <person name="Secka A."/>
            <person name="Antonio M."/>
            <person name="Oren A."/>
            <person name="Chaudhuri R.R."/>
            <person name="La Ragione R."/>
            <person name="Hildebrand F."/>
            <person name="Pallen M.J."/>
        </authorList>
    </citation>
    <scope>NUCLEOTIDE SEQUENCE</scope>
    <source>
        <strain evidence="2">CHK187-14744</strain>
    </source>
</reference>
<feature type="transmembrane region" description="Helical" evidence="1">
    <location>
        <begin position="21"/>
        <end position="42"/>
    </location>
</feature>
<name>A0A9D1HJY6_9FIRM</name>
<evidence type="ECO:0000256" key="1">
    <source>
        <dbReference type="SAM" id="Phobius"/>
    </source>
</evidence>
<keyword evidence="1" id="KW-0812">Transmembrane</keyword>
<keyword evidence="1" id="KW-1133">Transmembrane helix</keyword>
<dbReference type="EMBL" id="DVLT01000062">
    <property type="protein sequence ID" value="HIU03567.1"/>
    <property type="molecule type" value="Genomic_DNA"/>
</dbReference>
<comment type="caution">
    <text evidence="2">The sequence shown here is derived from an EMBL/GenBank/DDBJ whole genome shotgun (WGS) entry which is preliminary data.</text>
</comment>
<protein>
    <submittedName>
        <fullName evidence="2">Uncharacterized protein</fullName>
    </submittedName>
</protein>
<sequence length="190" mass="21869">MHSILEKGTYGYIERFKRYELIKTVVWAIFIALIIGIPWLILKTQLNYFTIIGVVLVLPAARTFILYVAALPHHSGKEEEHEEIAGFVREPMILLSDLMLTRSKGSTIIVWEAVIYNGNVYAYVPKQKADIKEITAYLQKQMENLGYKRKPLVHDQFKAYSDLIEMLSVNHPSEVTECEDLARRLKAISL</sequence>
<reference evidence="2" key="1">
    <citation type="submission" date="2020-10" db="EMBL/GenBank/DDBJ databases">
        <authorList>
            <person name="Gilroy R."/>
        </authorList>
    </citation>
    <scope>NUCLEOTIDE SEQUENCE</scope>
    <source>
        <strain evidence="2">CHK187-14744</strain>
    </source>
</reference>
<dbReference type="Proteomes" id="UP000824164">
    <property type="component" value="Unassembled WGS sequence"/>
</dbReference>
<gene>
    <name evidence="2" type="ORF">IAB63_09985</name>
</gene>
<dbReference type="AlphaFoldDB" id="A0A9D1HJY6"/>